<organism evidence="3 4">
    <name type="scientific">Dentiradicibacter hellwigii</name>
    <dbReference type="NCBI Taxonomy" id="3149053"/>
    <lineage>
        <taxon>Bacteria</taxon>
        <taxon>Pseudomonadati</taxon>
        <taxon>Pseudomonadota</taxon>
        <taxon>Betaproteobacteria</taxon>
        <taxon>Rhodocyclales</taxon>
        <taxon>Rhodocyclaceae</taxon>
        <taxon>Dentiradicibacter</taxon>
    </lineage>
</organism>
<feature type="compositionally biased region" description="Basic residues" evidence="1">
    <location>
        <begin position="262"/>
        <end position="280"/>
    </location>
</feature>
<dbReference type="Pfam" id="PF13672">
    <property type="entry name" value="PP2C_2"/>
    <property type="match status" value="1"/>
</dbReference>
<dbReference type="PROSITE" id="PS51746">
    <property type="entry name" value="PPM_2"/>
    <property type="match status" value="1"/>
</dbReference>
<evidence type="ECO:0000313" key="3">
    <source>
        <dbReference type="EMBL" id="MFA9949027.1"/>
    </source>
</evidence>
<dbReference type="CDD" id="cd00143">
    <property type="entry name" value="PP2Cc"/>
    <property type="match status" value="1"/>
</dbReference>
<feature type="region of interest" description="Disordered" evidence="1">
    <location>
        <begin position="253"/>
        <end position="280"/>
    </location>
</feature>
<dbReference type="Gene3D" id="3.60.40.10">
    <property type="entry name" value="PPM-type phosphatase domain"/>
    <property type="match status" value="1"/>
</dbReference>
<dbReference type="InterPro" id="IPR015655">
    <property type="entry name" value="PP2C"/>
</dbReference>
<sequence>MLKKQTAISIDACVAQHQGDRAEQQDRVVLLSHPSGDVVLAVVADGMGGHAGGALAAQQVIHTARGNFERYFVRHESPQQLFEANINEAHMLIKALRFVNEKDPHSTAVMLLLQSNKATWAHCGDSRLYHFRGKRLLSRTTDHSYVEFLVANGLLSPNEAEKHPRRNVLVTSLGGIEAPYIDYGEANDLRAGDAFLLCSDGLWDYFTDAELGLVVAKLSARRACDALIAQARVRAQGIGDNVSVAVLKLVGNQPPARPTDSRKRRGTSKSSRRHKPADAK</sequence>
<keyword evidence="4" id="KW-1185">Reference proteome</keyword>
<dbReference type="SUPFAM" id="SSF81606">
    <property type="entry name" value="PP2C-like"/>
    <property type="match status" value="1"/>
</dbReference>
<proteinExistence type="predicted"/>
<dbReference type="EMBL" id="JBEUWX010000001">
    <property type="protein sequence ID" value="MFA9949027.1"/>
    <property type="molecule type" value="Genomic_DNA"/>
</dbReference>
<dbReference type="RefSeq" id="WP_418890186.1">
    <property type="nucleotide sequence ID" value="NZ_JBEUWX010000001.1"/>
</dbReference>
<protein>
    <submittedName>
        <fullName evidence="3">Protein phosphatase 2C domain-containing protein</fullName>
    </submittedName>
</protein>
<dbReference type="SMART" id="SM00332">
    <property type="entry name" value="PP2Cc"/>
    <property type="match status" value="1"/>
</dbReference>
<dbReference type="InterPro" id="IPR036457">
    <property type="entry name" value="PPM-type-like_dom_sf"/>
</dbReference>
<dbReference type="PANTHER" id="PTHR47992">
    <property type="entry name" value="PROTEIN PHOSPHATASE"/>
    <property type="match status" value="1"/>
</dbReference>
<comment type="caution">
    <text evidence="3">The sequence shown here is derived from an EMBL/GenBank/DDBJ whole genome shotgun (WGS) entry which is preliminary data.</text>
</comment>
<dbReference type="SMART" id="SM00331">
    <property type="entry name" value="PP2C_SIG"/>
    <property type="match status" value="1"/>
</dbReference>
<gene>
    <name evidence="3" type="ORF">ABCS64_01570</name>
</gene>
<dbReference type="InterPro" id="IPR001932">
    <property type="entry name" value="PPM-type_phosphatase-like_dom"/>
</dbReference>
<accession>A0ABV4UBF3</accession>
<name>A0ABV4UBF3_9RHOO</name>
<evidence type="ECO:0000259" key="2">
    <source>
        <dbReference type="PROSITE" id="PS51746"/>
    </source>
</evidence>
<feature type="domain" description="PPM-type phosphatase" evidence="2">
    <location>
        <begin position="11"/>
        <end position="249"/>
    </location>
</feature>
<reference evidence="4" key="1">
    <citation type="submission" date="2024-06" db="EMBL/GenBank/DDBJ databases">
        <title>Radixoralia hellwigii gen. nov., sp nov., isolated from a root canal in the human oral cavity.</title>
        <authorList>
            <person name="Bartsch S."/>
            <person name="Wittmer A."/>
            <person name="Schulz A.-K."/>
            <person name="Neumann-Schaal M."/>
            <person name="Wolf J."/>
            <person name="Gronow S."/>
            <person name="Tennert C."/>
            <person name="Haecker G."/>
            <person name="Cieplik F."/>
            <person name="Al-Ahmad A."/>
        </authorList>
    </citation>
    <scope>NUCLEOTIDE SEQUENCE [LARGE SCALE GENOMIC DNA]</scope>
    <source>
        <strain evidence="4">Wk13</strain>
    </source>
</reference>
<evidence type="ECO:0000313" key="4">
    <source>
        <dbReference type="Proteomes" id="UP001574673"/>
    </source>
</evidence>
<evidence type="ECO:0000256" key="1">
    <source>
        <dbReference type="SAM" id="MobiDB-lite"/>
    </source>
</evidence>
<dbReference type="Proteomes" id="UP001574673">
    <property type="component" value="Unassembled WGS sequence"/>
</dbReference>